<feature type="transmembrane region" description="Helical" evidence="6">
    <location>
        <begin position="86"/>
        <end position="102"/>
    </location>
</feature>
<reference evidence="7 8" key="1">
    <citation type="submission" date="2024-01" db="EMBL/GenBank/DDBJ databases">
        <title>The genome of the rayed Mediterranean limpet Patella caerulea (Linnaeus, 1758).</title>
        <authorList>
            <person name="Anh-Thu Weber A."/>
            <person name="Halstead-Nussloch G."/>
        </authorList>
    </citation>
    <scope>NUCLEOTIDE SEQUENCE [LARGE SCALE GENOMIC DNA]</scope>
    <source>
        <strain evidence="7">AATW-2023a</strain>
        <tissue evidence="7">Whole specimen</tissue>
    </source>
</reference>
<comment type="similarity">
    <text evidence="2">Belongs to the DoxX family.</text>
</comment>
<dbReference type="AlphaFoldDB" id="A0AAN8P4D2"/>
<feature type="transmembrane region" description="Helical" evidence="6">
    <location>
        <begin position="108"/>
        <end position="125"/>
    </location>
</feature>
<dbReference type="InterPro" id="IPR032808">
    <property type="entry name" value="DoxX"/>
</dbReference>
<gene>
    <name evidence="7" type="ORF">SNE40_018686</name>
</gene>
<dbReference type="GO" id="GO:0016020">
    <property type="term" value="C:membrane"/>
    <property type="evidence" value="ECO:0007669"/>
    <property type="project" value="UniProtKB-SubCell"/>
</dbReference>
<sequence>MLLTAQNVLQKFLSAVYVLAGGMKIYPPTDAMKIDMNKTFKKFAEVCPTVLVGYQPPVVSYRVSLGSVELLLGIGLLLGPKTIQKVSCGVLLIIMAGAVQTMVSLQEYTQVIVPGSLFIALLYYYKCLSVQENKKVQ</sequence>
<dbReference type="Proteomes" id="UP001347796">
    <property type="component" value="Unassembled WGS sequence"/>
</dbReference>
<comment type="subcellular location">
    <subcellularLocation>
        <location evidence="1">Membrane</location>
        <topology evidence="1">Multi-pass membrane protein</topology>
    </subcellularLocation>
</comment>
<evidence type="ECO:0008006" key="9">
    <source>
        <dbReference type="Google" id="ProtNLM"/>
    </source>
</evidence>
<keyword evidence="4 6" id="KW-1133">Transmembrane helix</keyword>
<dbReference type="Pfam" id="PF13564">
    <property type="entry name" value="DoxX_2"/>
    <property type="match status" value="1"/>
</dbReference>
<dbReference type="PANTHER" id="PTHR13163:SF2">
    <property type="entry name" value="TRANSMEMBRANE PROTEIN 35B"/>
    <property type="match status" value="1"/>
</dbReference>
<keyword evidence="8" id="KW-1185">Reference proteome</keyword>
<dbReference type="EMBL" id="JAZGQO010000014">
    <property type="protein sequence ID" value="KAK6170247.1"/>
    <property type="molecule type" value="Genomic_DNA"/>
</dbReference>
<dbReference type="InterPro" id="IPR040399">
    <property type="entry name" value="TMEM35A/B"/>
</dbReference>
<dbReference type="PANTHER" id="PTHR13163">
    <property type="entry name" value="SPINAL CORD EXPRESSION PROTEIN 4"/>
    <property type="match status" value="1"/>
</dbReference>
<evidence type="ECO:0000256" key="3">
    <source>
        <dbReference type="ARBA" id="ARBA00022692"/>
    </source>
</evidence>
<evidence type="ECO:0000256" key="2">
    <source>
        <dbReference type="ARBA" id="ARBA00006679"/>
    </source>
</evidence>
<proteinExistence type="inferred from homology"/>
<evidence type="ECO:0000256" key="1">
    <source>
        <dbReference type="ARBA" id="ARBA00004141"/>
    </source>
</evidence>
<organism evidence="7 8">
    <name type="scientific">Patella caerulea</name>
    <name type="common">Rayed Mediterranean limpet</name>
    <dbReference type="NCBI Taxonomy" id="87958"/>
    <lineage>
        <taxon>Eukaryota</taxon>
        <taxon>Metazoa</taxon>
        <taxon>Spiralia</taxon>
        <taxon>Lophotrochozoa</taxon>
        <taxon>Mollusca</taxon>
        <taxon>Gastropoda</taxon>
        <taxon>Patellogastropoda</taxon>
        <taxon>Patelloidea</taxon>
        <taxon>Patellidae</taxon>
        <taxon>Patella</taxon>
    </lineage>
</organism>
<evidence type="ECO:0000313" key="7">
    <source>
        <dbReference type="EMBL" id="KAK6170247.1"/>
    </source>
</evidence>
<evidence type="ECO:0000313" key="8">
    <source>
        <dbReference type="Proteomes" id="UP001347796"/>
    </source>
</evidence>
<evidence type="ECO:0000256" key="4">
    <source>
        <dbReference type="ARBA" id="ARBA00022989"/>
    </source>
</evidence>
<keyword evidence="5 6" id="KW-0472">Membrane</keyword>
<keyword evidence="3 6" id="KW-0812">Transmembrane</keyword>
<comment type="caution">
    <text evidence="7">The sequence shown here is derived from an EMBL/GenBank/DDBJ whole genome shotgun (WGS) entry which is preliminary data.</text>
</comment>
<evidence type="ECO:0000256" key="6">
    <source>
        <dbReference type="SAM" id="Phobius"/>
    </source>
</evidence>
<accession>A0AAN8P4D2</accession>
<protein>
    <recommendedName>
        <fullName evidence="9">Transmembrane protein 35B</fullName>
    </recommendedName>
</protein>
<feature type="transmembrane region" description="Helical" evidence="6">
    <location>
        <begin position="59"/>
        <end position="79"/>
    </location>
</feature>
<evidence type="ECO:0000256" key="5">
    <source>
        <dbReference type="ARBA" id="ARBA00023136"/>
    </source>
</evidence>
<name>A0AAN8P4D2_PATCE</name>